<sequence length="117" mass="12867">MNQPDLMAAADAPAIDASFDALHAFLTHELKLLAEPAHGGTWRTYFFGEIVWHPATTTRTVKVLLDHRQKPFRVQLCVSSDNNNSVFMTVPFSKASLAAAVEGETLKLISRKTGRDG</sequence>
<accession>A0ABY1QAG8</accession>
<dbReference type="Proteomes" id="UP001158049">
    <property type="component" value="Unassembled WGS sequence"/>
</dbReference>
<proteinExistence type="predicted"/>
<keyword evidence="2" id="KW-1185">Reference proteome</keyword>
<gene>
    <name evidence="1" type="ORF">SAMN06295970_10791</name>
</gene>
<name>A0ABY1QAG8_9BURK</name>
<protein>
    <submittedName>
        <fullName evidence="1">Uncharacterized protein</fullName>
    </submittedName>
</protein>
<organism evidence="1 2">
    <name type="scientific">Noviherbaspirillum suwonense</name>
    <dbReference type="NCBI Taxonomy" id="1224511"/>
    <lineage>
        <taxon>Bacteria</taxon>
        <taxon>Pseudomonadati</taxon>
        <taxon>Pseudomonadota</taxon>
        <taxon>Betaproteobacteria</taxon>
        <taxon>Burkholderiales</taxon>
        <taxon>Oxalobacteraceae</taxon>
        <taxon>Noviherbaspirillum</taxon>
    </lineage>
</organism>
<dbReference type="RefSeq" id="WP_283442416.1">
    <property type="nucleotide sequence ID" value="NZ_FXUL01000007.1"/>
</dbReference>
<comment type="caution">
    <text evidence="1">The sequence shown here is derived from an EMBL/GenBank/DDBJ whole genome shotgun (WGS) entry which is preliminary data.</text>
</comment>
<evidence type="ECO:0000313" key="2">
    <source>
        <dbReference type="Proteomes" id="UP001158049"/>
    </source>
</evidence>
<evidence type="ECO:0000313" key="1">
    <source>
        <dbReference type="EMBL" id="SMP61082.1"/>
    </source>
</evidence>
<reference evidence="1 2" key="1">
    <citation type="submission" date="2017-05" db="EMBL/GenBank/DDBJ databases">
        <authorList>
            <person name="Varghese N."/>
            <person name="Submissions S."/>
        </authorList>
    </citation>
    <scope>NUCLEOTIDE SEQUENCE [LARGE SCALE GENOMIC DNA]</scope>
    <source>
        <strain evidence="1 2">DSM 26001</strain>
    </source>
</reference>
<dbReference type="EMBL" id="FXUL01000007">
    <property type="protein sequence ID" value="SMP61082.1"/>
    <property type="molecule type" value="Genomic_DNA"/>
</dbReference>